<proteinExistence type="predicted"/>
<dbReference type="GO" id="GO:0000976">
    <property type="term" value="F:transcription cis-regulatory region binding"/>
    <property type="evidence" value="ECO:0007669"/>
    <property type="project" value="TreeGrafter"/>
</dbReference>
<dbReference type="PROSITE" id="PS50932">
    <property type="entry name" value="HTH_LACI_2"/>
    <property type="match status" value="1"/>
</dbReference>
<dbReference type="PROSITE" id="PS00356">
    <property type="entry name" value="HTH_LACI_1"/>
    <property type="match status" value="1"/>
</dbReference>
<protein>
    <submittedName>
        <fullName evidence="6">Regulatory protein LacI</fullName>
    </submittedName>
</protein>
<evidence type="ECO:0000256" key="1">
    <source>
        <dbReference type="ARBA" id="ARBA00023015"/>
    </source>
</evidence>
<organism evidence="6 7">
    <name type="scientific">Pseudothermotoga lettingae (strain ATCC BAA-301 / DSM 14385 / NBRC 107922 / TMO)</name>
    <name type="common">Thermotoga lettingae</name>
    <dbReference type="NCBI Taxonomy" id="416591"/>
    <lineage>
        <taxon>Bacteria</taxon>
        <taxon>Thermotogati</taxon>
        <taxon>Thermotogota</taxon>
        <taxon>Thermotogae</taxon>
        <taxon>Thermotogales</taxon>
        <taxon>Thermotogaceae</taxon>
        <taxon>Pseudothermotoga</taxon>
    </lineage>
</organism>
<evidence type="ECO:0000256" key="3">
    <source>
        <dbReference type="ARBA" id="ARBA00023163"/>
    </source>
</evidence>
<dbReference type="InterPro" id="IPR010982">
    <property type="entry name" value="Lambda_DNA-bd_dom_sf"/>
</dbReference>
<dbReference type="OrthoDB" id="92738at2"/>
<keyword evidence="7" id="KW-1185">Reference proteome</keyword>
<dbReference type="STRING" id="416591.Tlet_1967"/>
<dbReference type="Gene3D" id="1.10.260.40">
    <property type="entry name" value="lambda repressor-like DNA-binding domains"/>
    <property type="match status" value="1"/>
</dbReference>
<reference evidence="6 7" key="2">
    <citation type="journal article" date="2009" name="Proc. Natl. Acad. Sci. U.S.A.">
        <title>On the chimeric nature, thermophilic origin, and phylogenetic placement of the Thermotogales.</title>
        <authorList>
            <person name="Zhaxybayeva O."/>
            <person name="Swithers K.S."/>
            <person name="Lapierre P."/>
            <person name="Fournier G.P."/>
            <person name="Bickhart D.M."/>
            <person name="DeBoy R.T."/>
            <person name="Nelson K.E."/>
            <person name="Nesbo C.L."/>
            <person name="Doolittle W.F."/>
            <person name="Gogarten J.P."/>
            <person name="Noll K.M."/>
        </authorList>
    </citation>
    <scope>NUCLEOTIDE SEQUENCE [LARGE SCALE GENOMIC DNA]</scope>
    <source>
        <strain evidence="7">ATCC BAA-301 / DSM 14385 / NBRC 107922 / TMO</strain>
    </source>
</reference>
<dbReference type="InterPro" id="IPR000843">
    <property type="entry name" value="HTH_LacI"/>
</dbReference>
<dbReference type="InterPro" id="IPR001387">
    <property type="entry name" value="Cro/C1-type_HTH"/>
</dbReference>
<dbReference type="InterPro" id="IPR028082">
    <property type="entry name" value="Peripla_BP_I"/>
</dbReference>
<reference evidence="6 7" key="1">
    <citation type="submission" date="2007-08" db="EMBL/GenBank/DDBJ databases">
        <title>Complete sequence of Thermotoga lettingae TMO.</title>
        <authorList>
            <consortium name="US DOE Joint Genome Institute"/>
            <person name="Copeland A."/>
            <person name="Lucas S."/>
            <person name="Lapidus A."/>
            <person name="Barry K."/>
            <person name="Glavina del Rio T."/>
            <person name="Dalin E."/>
            <person name="Tice H."/>
            <person name="Pitluck S."/>
            <person name="Foster B."/>
            <person name="Bruce D."/>
            <person name="Schmutz J."/>
            <person name="Larimer F."/>
            <person name="Land M."/>
            <person name="Hauser L."/>
            <person name="Kyrpides N."/>
            <person name="Mikhailova N."/>
            <person name="Nelson K."/>
            <person name="Gogarten J.P."/>
            <person name="Noll K."/>
            <person name="Richardson P."/>
        </authorList>
    </citation>
    <scope>NUCLEOTIDE SEQUENCE [LARGE SCALE GENOMIC DNA]</scope>
    <source>
        <strain evidence="7">ATCC BAA-301 / DSM 14385 / NBRC 107922 / TMO</strain>
    </source>
</reference>
<dbReference type="EMBL" id="CP000812">
    <property type="protein sequence ID" value="ABV34521.1"/>
    <property type="molecule type" value="Genomic_DNA"/>
</dbReference>
<dbReference type="Gene3D" id="3.40.50.2300">
    <property type="match status" value="2"/>
</dbReference>
<evidence type="ECO:0000256" key="2">
    <source>
        <dbReference type="ARBA" id="ARBA00023125"/>
    </source>
</evidence>
<dbReference type="Proteomes" id="UP000002016">
    <property type="component" value="Chromosome"/>
</dbReference>
<dbReference type="eggNOG" id="COG1609">
    <property type="taxonomic scope" value="Bacteria"/>
</dbReference>
<evidence type="ECO:0000313" key="7">
    <source>
        <dbReference type="Proteomes" id="UP000002016"/>
    </source>
</evidence>
<feature type="domain" description="HTH cro/C1-type" evidence="5">
    <location>
        <begin position="2"/>
        <end position="31"/>
    </location>
</feature>
<dbReference type="Pfam" id="PF13377">
    <property type="entry name" value="Peripla_BP_3"/>
    <property type="match status" value="1"/>
</dbReference>
<dbReference type="InterPro" id="IPR046335">
    <property type="entry name" value="LacI/GalR-like_sensor"/>
</dbReference>
<dbReference type="KEGG" id="tle:Tlet_1967"/>
<gene>
    <name evidence="6" type="ordered locus">Tlet_1967</name>
</gene>
<dbReference type="CDD" id="cd01392">
    <property type="entry name" value="HTH_LacI"/>
    <property type="match status" value="1"/>
</dbReference>
<dbReference type="PANTHER" id="PTHR30146:SF109">
    <property type="entry name" value="HTH-TYPE TRANSCRIPTIONAL REGULATOR GALS"/>
    <property type="match status" value="1"/>
</dbReference>
<dbReference type="GO" id="GO:0003700">
    <property type="term" value="F:DNA-binding transcription factor activity"/>
    <property type="evidence" value="ECO:0007669"/>
    <property type="project" value="TreeGrafter"/>
</dbReference>
<dbReference type="SUPFAM" id="SSF53822">
    <property type="entry name" value="Periplasmic binding protein-like I"/>
    <property type="match status" value="1"/>
</dbReference>
<keyword evidence="1" id="KW-0805">Transcription regulation</keyword>
<dbReference type="SUPFAM" id="SSF47413">
    <property type="entry name" value="lambda repressor-like DNA-binding domains"/>
    <property type="match status" value="1"/>
</dbReference>
<keyword evidence="3" id="KW-0804">Transcription</keyword>
<dbReference type="SMART" id="SM00354">
    <property type="entry name" value="HTH_LACI"/>
    <property type="match status" value="1"/>
</dbReference>
<dbReference type="PRINTS" id="PR00036">
    <property type="entry name" value="HTHLACI"/>
</dbReference>
<name>A8F8N7_PSELT</name>
<sequence>MKKITIKDIAEIAGVSVSTVSRVLNEKGNVDDSLRERVLNAIRETGFQPSKFARQFRKRITQVHVAIPIWEEPYLRVLDGLIEAFEDKEIFVSVGKSTEDSVADIVVLISDKDNCEGKINITVGSDFDNCSVVFDYFHAYKELTDFFLKNGKRSYTLLSTGLKDYKTCKLYAAFLKAMFHGGIEDYDVILLENEGDFLNKFSRLSDVVFCVDDVIAVRLIEALKIEGVRIPEEVSIVGHGNLTISQLVIPSLTTVEYFNRSIGKMCASVLLKILNGEKVPKRIVYKGQVIKRESSI</sequence>
<dbReference type="Pfam" id="PF00356">
    <property type="entry name" value="LacI"/>
    <property type="match status" value="1"/>
</dbReference>
<feature type="domain" description="HTH lacI-type" evidence="4">
    <location>
        <begin position="4"/>
        <end position="58"/>
    </location>
</feature>
<keyword evidence="2" id="KW-0238">DNA-binding</keyword>
<evidence type="ECO:0000259" key="5">
    <source>
        <dbReference type="PROSITE" id="PS50943"/>
    </source>
</evidence>
<evidence type="ECO:0000259" key="4">
    <source>
        <dbReference type="PROSITE" id="PS50932"/>
    </source>
</evidence>
<evidence type="ECO:0000313" key="6">
    <source>
        <dbReference type="EMBL" id="ABV34521.1"/>
    </source>
</evidence>
<accession>A8F8N7</accession>
<dbReference type="PANTHER" id="PTHR30146">
    <property type="entry name" value="LACI-RELATED TRANSCRIPTIONAL REPRESSOR"/>
    <property type="match status" value="1"/>
</dbReference>
<dbReference type="AlphaFoldDB" id="A8F8N7"/>
<dbReference type="HOGENOM" id="CLU_037628_6_3_0"/>
<dbReference type="RefSeq" id="WP_012003997.1">
    <property type="nucleotide sequence ID" value="NC_009828.1"/>
</dbReference>
<dbReference type="PROSITE" id="PS50943">
    <property type="entry name" value="HTH_CROC1"/>
    <property type="match status" value="1"/>
</dbReference>